<accession>C5BPM8</accession>
<gene>
    <name evidence="3" type="ordered locus">TERTU_0847</name>
</gene>
<evidence type="ECO:0000256" key="1">
    <source>
        <dbReference type="SAM" id="SignalP"/>
    </source>
</evidence>
<dbReference type="KEGG" id="ttu:TERTU_0847"/>
<keyword evidence="1" id="KW-0732">Signal</keyword>
<keyword evidence="4" id="KW-1185">Reference proteome</keyword>
<dbReference type="HOGENOM" id="CLU_042506_2_1_6"/>
<dbReference type="Proteomes" id="UP000009080">
    <property type="component" value="Chromosome"/>
</dbReference>
<dbReference type="InterPro" id="IPR052762">
    <property type="entry name" value="PCW_deacetylase/CE"/>
</dbReference>
<dbReference type="eggNOG" id="COG2755">
    <property type="taxonomic scope" value="Bacteria"/>
</dbReference>
<feature type="signal peptide" evidence="1">
    <location>
        <begin position="1"/>
        <end position="26"/>
    </location>
</feature>
<feature type="chain" id="PRO_5002947078" evidence="1">
    <location>
        <begin position="27"/>
        <end position="365"/>
    </location>
</feature>
<dbReference type="Gene3D" id="3.40.50.1110">
    <property type="entry name" value="SGNH hydrolase"/>
    <property type="match status" value="1"/>
</dbReference>
<dbReference type="InterPro" id="IPR037461">
    <property type="entry name" value="CtCE2-like_dom"/>
</dbReference>
<feature type="domain" description="Carbohydrate esterase 2 N-terminal" evidence="2">
    <location>
        <begin position="39"/>
        <end position="148"/>
    </location>
</feature>
<dbReference type="InterPro" id="IPR040794">
    <property type="entry name" value="CE2_N"/>
</dbReference>
<dbReference type="SUPFAM" id="SSF52266">
    <property type="entry name" value="SGNH hydrolase"/>
    <property type="match status" value="1"/>
</dbReference>
<dbReference type="PANTHER" id="PTHR37834:SF2">
    <property type="entry name" value="ESTERASE, SGNH HYDROLASE-TYPE"/>
    <property type="match status" value="1"/>
</dbReference>
<evidence type="ECO:0000313" key="3">
    <source>
        <dbReference type="EMBL" id="ACR10861.1"/>
    </source>
</evidence>
<dbReference type="CDD" id="cd01831">
    <property type="entry name" value="Endoglucanase_E_like"/>
    <property type="match status" value="1"/>
</dbReference>
<dbReference type="InterPro" id="IPR036514">
    <property type="entry name" value="SGNH_hydro_sf"/>
</dbReference>
<dbReference type="Pfam" id="PF17996">
    <property type="entry name" value="CE2_N"/>
    <property type="match status" value="1"/>
</dbReference>
<dbReference type="GO" id="GO:0052689">
    <property type="term" value="F:carboxylic ester hydrolase activity"/>
    <property type="evidence" value="ECO:0007669"/>
    <property type="project" value="InterPro"/>
</dbReference>
<organism evidence="3 4">
    <name type="scientific">Teredinibacter turnerae (strain ATCC 39867 / T7901)</name>
    <dbReference type="NCBI Taxonomy" id="377629"/>
    <lineage>
        <taxon>Bacteria</taxon>
        <taxon>Pseudomonadati</taxon>
        <taxon>Pseudomonadota</taxon>
        <taxon>Gammaproteobacteria</taxon>
        <taxon>Cellvibrionales</taxon>
        <taxon>Cellvibrionaceae</taxon>
        <taxon>Teredinibacter</taxon>
    </lineage>
</organism>
<dbReference type="EMBL" id="CP001614">
    <property type="protein sequence ID" value="ACR10861.1"/>
    <property type="molecule type" value="Genomic_DNA"/>
</dbReference>
<dbReference type="PANTHER" id="PTHR37834">
    <property type="entry name" value="GDSL-LIKE LIPASE/ACYLHYDROLASE DOMAIN PROTEIN (AFU_ORTHOLOGUE AFUA_2G00620)"/>
    <property type="match status" value="1"/>
</dbReference>
<proteinExistence type="predicted"/>
<evidence type="ECO:0000313" key="4">
    <source>
        <dbReference type="Proteomes" id="UP000009080"/>
    </source>
</evidence>
<reference evidence="3 4" key="1">
    <citation type="journal article" date="2009" name="PLoS ONE">
        <title>The complete genome of Teredinibacter turnerae T7901: an intracellular endosymbiont of marine wood-boring bivalves (shipworms).</title>
        <authorList>
            <person name="Yang J.C."/>
            <person name="Madupu R."/>
            <person name="Durkin A.S."/>
            <person name="Ekborg N.A."/>
            <person name="Pedamallu C.S."/>
            <person name="Hostetler J.B."/>
            <person name="Radune D."/>
            <person name="Toms B.S."/>
            <person name="Henrissat B."/>
            <person name="Coutinho P.M."/>
            <person name="Schwarz S."/>
            <person name="Field L."/>
            <person name="Trindade-Silva A.E."/>
            <person name="Soares C.A.G."/>
            <person name="Elshahawi S."/>
            <person name="Hanora A."/>
            <person name="Schmidt E.W."/>
            <person name="Haygood M.G."/>
            <person name="Posfai J."/>
            <person name="Benner J."/>
            <person name="Madinger C."/>
            <person name="Nove J."/>
            <person name="Anton B."/>
            <person name="Chaudhary K."/>
            <person name="Foster J."/>
            <person name="Holman A."/>
            <person name="Kumar S."/>
            <person name="Lessard P.A."/>
            <person name="Luyten Y.A."/>
            <person name="Slatko B."/>
            <person name="Wood N."/>
            <person name="Wu B."/>
            <person name="Teplitski M."/>
            <person name="Mougous J.D."/>
            <person name="Ward N."/>
            <person name="Eisen J.A."/>
            <person name="Badger J.H."/>
            <person name="Distel D.L."/>
        </authorList>
    </citation>
    <scope>NUCLEOTIDE SEQUENCE [LARGE SCALE GENOMIC DNA]</scope>
    <source>
        <strain evidence="4">ATCC 39867 / T7901</strain>
    </source>
</reference>
<dbReference type="Gene3D" id="2.60.120.260">
    <property type="entry name" value="Galactose-binding domain-like"/>
    <property type="match status" value="1"/>
</dbReference>
<dbReference type="STRING" id="377629.TERTU_0847"/>
<evidence type="ECO:0000259" key="2">
    <source>
        <dbReference type="Pfam" id="PF17996"/>
    </source>
</evidence>
<protein>
    <submittedName>
        <fullName evidence="3">Carbohydrate esterase family 2 domain protein</fullName>
    </submittedName>
</protein>
<sequence length="365" mass="41257">MVLKYISQPFLLLCLLVGFSPSHGLAEKLITADNPHIRYMGRVDLSKPGQAGVSWPGTQIDTVINGGELGITLDDQYGKNYFNVFIDEDWHTPIVIACEQGRKTYWISRYLSAGKHRVTVSKRTEGEEGRTLFVGFNVADKGKLFAPPKLPHRKIEFYGDSITSGMGNEAALYSGDAELAEKNSFMSYAAITGRKLKADYRLISQSGIGIMVSWFDFIMPQFYDQLDAVGNNETAWDFSLWRPDVVVINLFQNDSWLVEKRLNPVPSDSERINAYKAFLSSVRHKYPSALIVATLGSMDATRKTSSWPGYIESAVASLKAEQQDNRIVTLFFPFEDYGQHPRVFHHQRNAERLSAFIAKKMNWKM</sequence>
<name>C5BPM8_TERTT</name>
<dbReference type="AlphaFoldDB" id="C5BPM8"/>